<evidence type="ECO:0008006" key="4">
    <source>
        <dbReference type="Google" id="ProtNLM"/>
    </source>
</evidence>
<sequence>MKKGLLLTALSLAIPFTASSAELTVTVPKQNTEFPSASGIVYTEDMVYAVGDDSPWLYKIGLNFRIADKDLIKHYPVQDNGRIVKKVKPDFEAMELLDINGKPSFVMLGSGSKAGVREWAFVVSQDKALRIERSLEPLYAQLYRASRDFGVEELNIEGLAASNGTIFILNRGNGGSNVIFTVPTQQFEDYLTGKTDEIANLGVNKIQLPEVGGFEAGLSGATYWEQTDRLVFTASVEATGDAYNDGEILGSFVGSFPINQLESGTTLDLTKVAKPVSIRGKQVITKVESVSLTTSDQLAVKGVLASDNDDGTSEFFKFRLTQ</sequence>
<comment type="caution">
    <text evidence="2">The sequence shown here is derived from an EMBL/GenBank/DDBJ whole genome shotgun (WGS) entry which is preliminary data.</text>
</comment>
<reference evidence="2 3" key="1">
    <citation type="journal article" date="2013" name="ISME J.">
        <title>Comparative genomics of pathogenic lineages of Vibrio nigripulchritudo identifies virulence-associated traits.</title>
        <authorList>
            <person name="Goudenege D."/>
            <person name="Labreuche Y."/>
            <person name="Krin E."/>
            <person name="Ansquer D."/>
            <person name="Mangenot S."/>
            <person name="Calteau A."/>
            <person name="Medigue C."/>
            <person name="Mazel D."/>
            <person name="Polz M.F."/>
            <person name="Le Roux F."/>
        </authorList>
    </citation>
    <scope>NUCLEOTIDE SEQUENCE [LARGE SCALE GENOMIC DNA]</scope>
    <source>
        <strain evidence="2 3">SOn1</strain>
    </source>
</reference>
<keyword evidence="1" id="KW-0732">Signal</keyword>
<dbReference type="InterPro" id="IPR053851">
    <property type="entry name" value="DUF6929"/>
</dbReference>
<evidence type="ECO:0000313" key="2">
    <source>
        <dbReference type="EMBL" id="CCO49005.1"/>
    </source>
</evidence>
<accession>A0AAV2VWJ7</accession>
<feature type="chain" id="PRO_5043382677" description="Phytase-like domain-containing protein" evidence="1">
    <location>
        <begin position="21"/>
        <end position="322"/>
    </location>
</feature>
<dbReference type="Pfam" id="PF22000">
    <property type="entry name" value="DUF6929"/>
    <property type="match status" value="1"/>
</dbReference>
<dbReference type="Proteomes" id="UP000018211">
    <property type="component" value="Unassembled WGS sequence"/>
</dbReference>
<proteinExistence type="predicted"/>
<dbReference type="EMBL" id="CAOF01000172">
    <property type="protein sequence ID" value="CCO49005.1"/>
    <property type="molecule type" value="Genomic_DNA"/>
</dbReference>
<feature type="signal peptide" evidence="1">
    <location>
        <begin position="1"/>
        <end position="20"/>
    </location>
</feature>
<evidence type="ECO:0000256" key="1">
    <source>
        <dbReference type="SAM" id="SignalP"/>
    </source>
</evidence>
<organism evidence="2 3">
    <name type="scientific">Vibrio nigripulchritudo SOn1</name>
    <dbReference type="NCBI Taxonomy" id="1238450"/>
    <lineage>
        <taxon>Bacteria</taxon>
        <taxon>Pseudomonadati</taxon>
        <taxon>Pseudomonadota</taxon>
        <taxon>Gammaproteobacteria</taxon>
        <taxon>Vibrionales</taxon>
        <taxon>Vibrionaceae</taxon>
        <taxon>Vibrio</taxon>
    </lineage>
</organism>
<dbReference type="RefSeq" id="WP_004405759.1">
    <property type="nucleotide sequence ID" value="NZ_LK391965.1"/>
</dbReference>
<evidence type="ECO:0000313" key="3">
    <source>
        <dbReference type="Proteomes" id="UP000018211"/>
    </source>
</evidence>
<gene>
    <name evidence="2" type="ORF">VIBNISOn1_770026</name>
</gene>
<name>A0AAV2VWJ7_9VIBR</name>
<dbReference type="AlphaFoldDB" id="A0AAV2VWJ7"/>
<protein>
    <recommendedName>
        <fullName evidence="4">Phytase-like domain-containing protein</fullName>
    </recommendedName>
</protein>